<evidence type="ECO:0000313" key="21">
    <source>
        <dbReference type="Proteomes" id="UP000186400"/>
    </source>
</evidence>
<keyword evidence="11 15" id="KW-0234">DNA repair</keyword>
<comment type="catalytic activity">
    <reaction evidence="14 15">
        <text>ATP + H2O = ADP + phosphate + H(+)</text>
        <dbReference type="Rhea" id="RHEA:13065"/>
        <dbReference type="ChEBI" id="CHEBI:15377"/>
        <dbReference type="ChEBI" id="CHEBI:15378"/>
        <dbReference type="ChEBI" id="CHEBI:30616"/>
        <dbReference type="ChEBI" id="CHEBI:43474"/>
        <dbReference type="ChEBI" id="CHEBI:456216"/>
        <dbReference type="EC" id="5.6.2.4"/>
    </reaction>
</comment>
<dbReference type="EMBL" id="FTMS01000002">
    <property type="protein sequence ID" value="SIQ01949.1"/>
    <property type="molecule type" value="Genomic_DNA"/>
</dbReference>
<comment type="miscellaneous">
    <text evidence="15">In the RecBCD complex, RecB has a slow 3'-5' helicase, an exonuclease activity and loads RecA onto ssDNA, RecD has a fast 5'-3' helicase activity, while RecC stimulates the ATPase and processivity of the RecB helicase and contributes to recognition of the Chi site.</text>
</comment>
<keyword evidence="12 15" id="KW-0413">Isomerase</keyword>
<feature type="active site" description="For nuclease activity" evidence="15">
    <location>
        <position position="1157"/>
    </location>
</feature>
<evidence type="ECO:0000313" key="20">
    <source>
        <dbReference type="EMBL" id="SIQ01949.1"/>
    </source>
</evidence>
<dbReference type="SUPFAM" id="SSF52980">
    <property type="entry name" value="Restriction endonuclease-like"/>
    <property type="match status" value="1"/>
</dbReference>
<comment type="domain">
    <text evidence="15">The C-terminal domain has nuclease activity and interacts with RecD. It interacts with RecA, facilitating its loading onto ssDNA.</text>
</comment>
<evidence type="ECO:0000256" key="11">
    <source>
        <dbReference type="ARBA" id="ARBA00023204"/>
    </source>
</evidence>
<proteinExistence type="inferred from homology"/>
<dbReference type="InterPro" id="IPR004586">
    <property type="entry name" value="RecB"/>
</dbReference>
<sequence>MKPEQLNPMTFPLKGSRLIEAGAGTGKTYTIAQLYTRLILGHGTGKTSFGRPLAPSEILVVTFTEAATMELRDRIRSRLVEAGQVFRRPHRESSLPQDPLLKELRDSIPPEEHPWAARLLEKAAEEMDQAAIFTIHSWCQRTLKENAFESGLSFHQEITPDPTDLWSQAVRDYWRATFYGLTTEEAAALEGIFLTPDALEDAMAPLKGIVSPTICFEGSPLGTPRHPRETLQSILETRRLHRQAGEDLQQYWRGQEEEILEDLRNIQEGLNQRNFKEARTPEEFQEALDECIRWAREGQPEDPPPFMKKLAPEKIKLKKGWSIPESSPLLTLGKALEELDQRNHQHFHHEAANLTVHALEETRRRYRRMKEQRSLLDFEDMVLHLARALDREREGSDRLATRIATQFPVALVDEFQDTDQAQYQIFDRIYRVAENCPDRGLFLIGDPKQAIYRFRGADIFTYLVARRATAGRHYALTTNYRSRKSMVQAVNRVFTTADTHRQGAFLFGSGDEGEIPFLPASARPDRSAEEEPIFLIDGTPVPALTIWTFKVGPDNSIMGTEAFRSTAARIGAEQIFRWLSQDDQGHPRGIIRENSLERPVRPSDLAVLVRSAKEALAIQEELRHRGISSVYLSERSSLFQTHEAEDLLIWLRALASPGEETRIREALATSSMAIPLEELERSAREDLLRQNDTDRFIACGELWQQEGILPAIRRLLQEYGVAARHRDSPGGERVITNLLHGAEWLHQMSATVHTRQELIRLLAQRIQNPGNEQVLRLESDQECLRIVTIFKAKGLEYNLVIAPFLSLPHTPGPRRKHLLTPLVWHDENHTALVELSGDYPKAQEAHAREVLSEEMRLLYVTLTRSRIAAFTALAPVSSGNRKSPANHATGAGYLISGEDEPENAQAMMEGITSLAKSPGEIELVVLPPEADPPEEESRLHLPARGEGPAREPRRAHRKAGTPWWIASYSALHITSAEDLPREPEVAAQALAQEEPHLASPRNAPVAAPGTPAFHAFPAGARAGTLLHEALEEAGKAGFSRCRDELPQELLETLQEKCLLRGWEEWTPALTDWTRKIVTVTLPLPGNPSLADITVYQAELEFLFPARRLTTEQLDREIQRRFLPDRERPPLAPRLLSGMMKGFIDLIFFHQGKYYLADWKSNRLGEANRDYSRDALEEELCTKRYDVQMALYNLALHRHLKQRLPGYRCEDHLGGAIYLFLRGLEGEPRGALFYPPDLALLKELDQLFQGQQKEIPREGHPIDA</sequence>
<keyword evidence="6 15" id="KW-0347">Helicase</keyword>
<feature type="domain" description="UvrD-like helicase ATP-binding" evidence="18">
    <location>
        <begin position="1"/>
        <end position="483"/>
    </location>
</feature>
<dbReference type="InterPro" id="IPR011604">
    <property type="entry name" value="PDDEXK-like_dom_sf"/>
</dbReference>
<keyword evidence="2 15" id="KW-0479">Metal-binding</keyword>
<feature type="binding site" evidence="16">
    <location>
        <begin position="21"/>
        <end position="28"/>
    </location>
    <ligand>
        <name>ATP</name>
        <dbReference type="ChEBI" id="CHEBI:30616"/>
    </ligand>
</feature>
<reference evidence="20 21" key="1">
    <citation type="submission" date="2017-01" db="EMBL/GenBank/DDBJ databases">
        <authorList>
            <person name="Mah S.A."/>
            <person name="Swanson W.J."/>
            <person name="Moy G.W."/>
            <person name="Vacquier V.D."/>
        </authorList>
    </citation>
    <scope>NUCLEOTIDE SEQUENCE [LARGE SCALE GENOMIC DNA]</scope>
    <source>
        <strain evidence="20 21">ASpG1</strain>
    </source>
</reference>
<feature type="binding site" evidence="15">
    <location>
        <position position="1027"/>
    </location>
    <ligand>
        <name>Mg(2+)</name>
        <dbReference type="ChEBI" id="CHEBI:18420"/>
    </ligand>
</feature>
<dbReference type="Gene3D" id="1.10.486.10">
    <property type="entry name" value="PCRA, domain 4"/>
    <property type="match status" value="1"/>
</dbReference>
<keyword evidence="8 15" id="KW-0067">ATP-binding</keyword>
<dbReference type="GO" id="GO:0009338">
    <property type="term" value="C:exodeoxyribonuclease V complex"/>
    <property type="evidence" value="ECO:0007669"/>
    <property type="project" value="TreeGrafter"/>
</dbReference>
<dbReference type="PANTHER" id="PTHR11070:SF23">
    <property type="entry name" value="RECBCD ENZYME SUBUNIT RECB"/>
    <property type="match status" value="1"/>
</dbReference>
<dbReference type="GO" id="GO:0008854">
    <property type="term" value="F:exodeoxyribonuclease V activity"/>
    <property type="evidence" value="ECO:0007669"/>
    <property type="project" value="UniProtKB-EC"/>
</dbReference>
<evidence type="ECO:0000256" key="8">
    <source>
        <dbReference type="ARBA" id="ARBA00022840"/>
    </source>
</evidence>
<keyword evidence="9 15" id="KW-0460">Magnesium</keyword>
<evidence type="ECO:0000256" key="12">
    <source>
        <dbReference type="ARBA" id="ARBA00023235"/>
    </source>
</evidence>
<dbReference type="OrthoDB" id="9810135at2"/>
<keyword evidence="7 15" id="KW-0269">Exonuclease</keyword>
<evidence type="ECO:0000256" key="10">
    <source>
        <dbReference type="ARBA" id="ARBA00023125"/>
    </source>
</evidence>
<feature type="region of interest" description="Disordered" evidence="17">
    <location>
        <begin position="930"/>
        <end position="958"/>
    </location>
</feature>
<feature type="region of interest" description="DNA-binding and helicase activity, interacts with RecC" evidence="15">
    <location>
        <begin position="1"/>
        <end position="896"/>
    </location>
</feature>
<gene>
    <name evidence="15" type="primary">recB</name>
    <name evidence="20" type="ORF">SAMN05920897_102234</name>
</gene>
<dbReference type="EC" id="5.6.2.4" evidence="15"/>
<keyword evidence="4 15" id="KW-0227">DNA damage</keyword>
<comment type="cofactor">
    <cofactor evidence="15">
        <name>Mg(2+)</name>
        <dbReference type="ChEBI" id="CHEBI:18420"/>
    </cofactor>
    <text evidence="15">Binds 1 Mg(2+) ion per subunit.</text>
</comment>
<comment type="catalytic activity">
    <reaction evidence="15">
        <text>Exonucleolytic cleavage (in the presence of ATP) in either 5'- to 3'- or 3'- to 5'-direction to yield 5'-phosphooligonucleotides.</text>
        <dbReference type="EC" id="3.1.11.5"/>
    </reaction>
</comment>
<evidence type="ECO:0000256" key="6">
    <source>
        <dbReference type="ARBA" id="ARBA00022806"/>
    </source>
</evidence>
<keyword evidence="1 15" id="KW-0540">Nuclease</keyword>
<comment type="subunit">
    <text evidence="15">Heterotrimer of RecB, RecC and RecD. All subunits contribute to DNA-binding. Interacts with RecA.</text>
</comment>
<dbReference type="InterPro" id="IPR011335">
    <property type="entry name" value="Restrct_endonuc-II-like"/>
</dbReference>
<dbReference type="Gene3D" id="3.90.320.10">
    <property type="match status" value="1"/>
</dbReference>
<dbReference type="GO" id="GO:0000287">
    <property type="term" value="F:magnesium ion binding"/>
    <property type="evidence" value="ECO:0007669"/>
    <property type="project" value="UniProtKB-UniRule"/>
</dbReference>
<dbReference type="Pfam" id="PF00580">
    <property type="entry name" value="UvrD-helicase"/>
    <property type="match status" value="1"/>
</dbReference>
<dbReference type="GO" id="GO:0003677">
    <property type="term" value="F:DNA binding"/>
    <property type="evidence" value="ECO:0007669"/>
    <property type="project" value="UniProtKB-UniRule"/>
</dbReference>
<dbReference type="InterPro" id="IPR000212">
    <property type="entry name" value="DNA_helicase_UvrD/REP"/>
</dbReference>
<comment type="function">
    <text evidence="15">A helicase/nuclease that prepares dsDNA breaks (DSB) for recombinational DNA repair. Binds to DSBs and unwinds DNA via a highly rapid and processive ATP-dependent bidirectional helicase activity. Unwinds dsDNA until it encounters a Chi (crossover hotspot instigator) sequence from the 3' direction. Cuts ssDNA a few nucleotides 3' to the Chi site. The properties and activities of the enzyme are changed at Chi. The Chi-altered holoenzyme produces a long 3'-ssDNA overhang and facilitates RecA-binding to the ssDNA for homologous DNA recombination and repair. Holoenzyme degrades any linearized DNA that is unable to undergo homologous recombination. In the holoenzyme this subunit contributes ATPase, 3'-5' helicase, exonuclease activity and loads RecA onto ssDNA.</text>
</comment>
<organism evidence="20 21">
    <name type="scientific">Alkalispirochaeta americana</name>
    <dbReference type="NCBI Taxonomy" id="159291"/>
    <lineage>
        <taxon>Bacteria</taxon>
        <taxon>Pseudomonadati</taxon>
        <taxon>Spirochaetota</taxon>
        <taxon>Spirochaetia</taxon>
        <taxon>Spirochaetales</taxon>
        <taxon>Spirochaetaceae</taxon>
        <taxon>Alkalispirochaeta</taxon>
    </lineage>
</organism>
<dbReference type="Pfam" id="PF13361">
    <property type="entry name" value="UvrD_C"/>
    <property type="match status" value="1"/>
</dbReference>
<evidence type="ECO:0000256" key="2">
    <source>
        <dbReference type="ARBA" id="ARBA00022723"/>
    </source>
</evidence>
<dbReference type="InterPro" id="IPR014016">
    <property type="entry name" value="UvrD-like_ATP-bd"/>
</dbReference>
<evidence type="ECO:0000256" key="16">
    <source>
        <dbReference type="PROSITE-ProRule" id="PRU00560"/>
    </source>
</evidence>
<dbReference type="InterPro" id="IPR014017">
    <property type="entry name" value="DNA_helicase_UvrD-like_C"/>
</dbReference>
<keyword evidence="21" id="KW-1185">Reference proteome</keyword>
<keyword evidence="10 15" id="KW-0238">DNA-binding</keyword>
<dbReference type="InterPro" id="IPR038726">
    <property type="entry name" value="PDDEXK_AddAB-type"/>
</dbReference>
<keyword evidence="3 15" id="KW-0547">Nucleotide-binding</keyword>
<evidence type="ECO:0000256" key="1">
    <source>
        <dbReference type="ARBA" id="ARBA00022722"/>
    </source>
</evidence>
<dbReference type="InterPro" id="IPR027417">
    <property type="entry name" value="P-loop_NTPase"/>
</dbReference>
<name>A0A1N6PCF9_9SPIO</name>
<evidence type="ECO:0000256" key="17">
    <source>
        <dbReference type="SAM" id="MobiDB-lite"/>
    </source>
</evidence>
<evidence type="ECO:0000256" key="5">
    <source>
        <dbReference type="ARBA" id="ARBA00022801"/>
    </source>
</evidence>
<evidence type="ECO:0000256" key="14">
    <source>
        <dbReference type="ARBA" id="ARBA00048988"/>
    </source>
</evidence>
<evidence type="ECO:0000256" key="15">
    <source>
        <dbReference type="HAMAP-Rule" id="MF_01485"/>
    </source>
</evidence>
<dbReference type="GO" id="GO:0005829">
    <property type="term" value="C:cytosol"/>
    <property type="evidence" value="ECO:0007669"/>
    <property type="project" value="TreeGrafter"/>
</dbReference>
<feature type="domain" description="UvrD-like helicase C-terminal" evidence="19">
    <location>
        <begin position="525"/>
        <end position="794"/>
    </location>
</feature>
<dbReference type="GO" id="GO:0000724">
    <property type="term" value="P:double-strand break repair via homologous recombination"/>
    <property type="evidence" value="ECO:0007669"/>
    <property type="project" value="UniProtKB-UniRule"/>
</dbReference>
<dbReference type="NCBIfam" id="TIGR00609">
    <property type="entry name" value="recB"/>
    <property type="match status" value="1"/>
</dbReference>
<dbReference type="Pfam" id="PF12705">
    <property type="entry name" value="PDDEXK_1"/>
    <property type="match status" value="1"/>
</dbReference>
<evidence type="ECO:0000256" key="7">
    <source>
        <dbReference type="ARBA" id="ARBA00022839"/>
    </source>
</evidence>
<dbReference type="HAMAP" id="MF_01485">
    <property type="entry name" value="RecB"/>
    <property type="match status" value="1"/>
</dbReference>
<dbReference type="RefSeq" id="WP_076487762.1">
    <property type="nucleotide sequence ID" value="NZ_FTMS01000002.1"/>
</dbReference>
<evidence type="ECO:0000256" key="3">
    <source>
        <dbReference type="ARBA" id="ARBA00022741"/>
    </source>
</evidence>
<feature type="region of interest" description="Nuclease activity, interacts with RecD and RecA" evidence="15">
    <location>
        <begin position="962"/>
        <end position="1263"/>
    </location>
</feature>
<protein>
    <recommendedName>
        <fullName evidence="15">RecBCD enzyme subunit RecB</fullName>
        <ecNumber evidence="15">3.1.11.5</ecNumber>
        <ecNumber evidence="15">5.6.2.4</ecNumber>
    </recommendedName>
    <alternativeName>
        <fullName evidence="15">DNA 3'-5' helicase subunit RecB</fullName>
    </alternativeName>
    <alternativeName>
        <fullName evidence="15">Exonuclease V subunit RecB</fullName>
        <shortName evidence="15">ExoV subunit RecB</shortName>
    </alternativeName>
    <alternativeName>
        <fullName evidence="15">Helicase/nuclease RecBCD subunit RecB</fullName>
    </alternativeName>
</protein>
<accession>A0A1N6PCF9</accession>
<dbReference type="AlphaFoldDB" id="A0A1N6PCF9"/>
<comment type="domain">
    <text evidence="15">The N-terminal DNA-binding domain is a ssDNA-dependent ATPase and has ATP-dependent 3'-5' helicase function. This domain interacts with RecC.</text>
</comment>
<dbReference type="CDD" id="cd22352">
    <property type="entry name" value="RecB_C-like"/>
    <property type="match status" value="1"/>
</dbReference>
<dbReference type="PROSITE" id="PS51198">
    <property type="entry name" value="UVRD_HELICASE_ATP_BIND"/>
    <property type="match status" value="1"/>
</dbReference>
<dbReference type="GO" id="GO:0005524">
    <property type="term" value="F:ATP binding"/>
    <property type="evidence" value="ECO:0007669"/>
    <property type="project" value="UniProtKB-UniRule"/>
</dbReference>
<dbReference type="PANTHER" id="PTHR11070">
    <property type="entry name" value="UVRD / RECB / PCRA DNA HELICASE FAMILY MEMBER"/>
    <property type="match status" value="1"/>
</dbReference>
<feature type="binding site" evidence="15">
    <location>
        <position position="1157"/>
    </location>
    <ligand>
        <name>Mg(2+)</name>
        <dbReference type="ChEBI" id="CHEBI:18420"/>
    </ligand>
</feature>
<evidence type="ECO:0000259" key="18">
    <source>
        <dbReference type="PROSITE" id="PS51198"/>
    </source>
</evidence>
<dbReference type="SUPFAM" id="SSF52540">
    <property type="entry name" value="P-loop containing nucleoside triphosphate hydrolases"/>
    <property type="match status" value="1"/>
</dbReference>
<dbReference type="STRING" id="159291.SAMN05920897_102234"/>
<dbReference type="Gene3D" id="3.40.50.300">
    <property type="entry name" value="P-loop containing nucleotide triphosphate hydrolases"/>
    <property type="match status" value="2"/>
</dbReference>
<dbReference type="Gene3D" id="1.10.3170.10">
    <property type="entry name" value="Recbcd, chain B, domain 2"/>
    <property type="match status" value="1"/>
</dbReference>
<keyword evidence="5 15" id="KW-0378">Hydrolase</keyword>
<dbReference type="GO" id="GO:0043138">
    <property type="term" value="F:3'-5' DNA helicase activity"/>
    <property type="evidence" value="ECO:0007669"/>
    <property type="project" value="UniProtKB-UniRule"/>
</dbReference>
<comment type="similarity">
    <text evidence="15">Belongs to the helicase family. UvrD subfamily.</text>
</comment>
<evidence type="ECO:0000256" key="13">
    <source>
        <dbReference type="ARBA" id="ARBA00034617"/>
    </source>
</evidence>
<evidence type="ECO:0000259" key="19">
    <source>
        <dbReference type="PROSITE" id="PS51217"/>
    </source>
</evidence>
<comment type="catalytic activity">
    <reaction evidence="13 15">
        <text>Couples ATP hydrolysis with the unwinding of duplex DNA by translocating in the 3'-5' direction.</text>
        <dbReference type="EC" id="5.6.2.4"/>
    </reaction>
</comment>
<dbReference type="Proteomes" id="UP000186400">
    <property type="component" value="Unassembled WGS sequence"/>
</dbReference>
<dbReference type="PROSITE" id="PS51217">
    <property type="entry name" value="UVRD_HELICASE_CTER"/>
    <property type="match status" value="1"/>
</dbReference>
<evidence type="ECO:0000256" key="4">
    <source>
        <dbReference type="ARBA" id="ARBA00022763"/>
    </source>
</evidence>
<dbReference type="EC" id="3.1.11.5" evidence="15"/>
<evidence type="ECO:0000256" key="9">
    <source>
        <dbReference type="ARBA" id="ARBA00022842"/>
    </source>
</evidence>
<feature type="binding site" evidence="15">
    <location>
        <position position="1144"/>
    </location>
    <ligand>
        <name>Mg(2+)</name>
        <dbReference type="ChEBI" id="CHEBI:18420"/>
    </ligand>
</feature>